<reference evidence="2 3" key="1">
    <citation type="submission" date="2021-06" db="EMBL/GenBank/DDBJ databases">
        <authorList>
            <person name="Palmer J.M."/>
        </authorList>
    </citation>
    <scope>NUCLEOTIDE SEQUENCE [LARGE SCALE GENOMIC DNA]</scope>
    <source>
        <strain evidence="2 3">XR_2019</strain>
        <tissue evidence="2">Muscle</tissue>
    </source>
</reference>
<proteinExistence type="predicted"/>
<feature type="transmembrane region" description="Helical" evidence="1">
    <location>
        <begin position="55"/>
        <end position="77"/>
    </location>
</feature>
<organism evidence="2 3">
    <name type="scientific">Xenotaenia resolanae</name>
    <dbReference type="NCBI Taxonomy" id="208358"/>
    <lineage>
        <taxon>Eukaryota</taxon>
        <taxon>Metazoa</taxon>
        <taxon>Chordata</taxon>
        <taxon>Craniata</taxon>
        <taxon>Vertebrata</taxon>
        <taxon>Euteleostomi</taxon>
        <taxon>Actinopterygii</taxon>
        <taxon>Neopterygii</taxon>
        <taxon>Teleostei</taxon>
        <taxon>Neoteleostei</taxon>
        <taxon>Acanthomorphata</taxon>
        <taxon>Ovalentaria</taxon>
        <taxon>Atherinomorphae</taxon>
        <taxon>Cyprinodontiformes</taxon>
        <taxon>Goodeidae</taxon>
        <taxon>Xenotaenia</taxon>
    </lineage>
</organism>
<keyword evidence="1" id="KW-0812">Transmembrane</keyword>
<evidence type="ECO:0000313" key="3">
    <source>
        <dbReference type="Proteomes" id="UP001444071"/>
    </source>
</evidence>
<dbReference type="EMBL" id="JAHRIM010075407">
    <property type="protein sequence ID" value="MEQ2274212.1"/>
    <property type="molecule type" value="Genomic_DNA"/>
</dbReference>
<gene>
    <name evidence="2" type="ORF">XENORESO_016257</name>
</gene>
<keyword evidence="1" id="KW-0472">Membrane</keyword>
<protein>
    <submittedName>
        <fullName evidence="2">Uncharacterized protein</fullName>
    </submittedName>
</protein>
<dbReference type="Proteomes" id="UP001444071">
    <property type="component" value="Unassembled WGS sequence"/>
</dbReference>
<feature type="transmembrane region" description="Helical" evidence="1">
    <location>
        <begin position="89"/>
        <end position="107"/>
    </location>
</feature>
<sequence length="111" mass="12762">MWNIWSDTVAQNIVRPTESAFHKLLEDLILDLYTPTNIKRPVCALMSVWAYQFPVVLVFHFSSKLVMFTTVVTMDLVGNSSKQDLMSSVWETAYFVVLLVILMQFLTESLP</sequence>
<keyword evidence="1" id="KW-1133">Transmembrane helix</keyword>
<evidence type="ECO:0000256" key="1">
    <source>
        <dbReference type="SAM" id="Phobius"/>
    </source>
</evidence>
<name>A0ABV0WYY7_9TELE</name>
<accession>A0ABV0WYY7</accession>
<comment type="caution">
    <text evidence="2">The sequence shown here is derived from an EMBL/GenBank/DDBJ whole genome shotgun (WGS) entry which is preliminary data.</text>
</comment>
<evidence type="ECO:0000313" key="2">
    <source>
        <dbReference type="EMBL" id="MEQ2274212.1"/>
    </source>
</evidence>
<keyword evidence="3" id="KW-1185">Reference proteome</keyword>